<feature type="domain" description="C2H2-type" evidence="12">
    <location>
        <begin position="328"/>
        <end position="355"/>
    </location>
</feature>
<keyword evidence="9" id="KW-0539">Nucleus</keyword>
<feature type="domain" description="C2H2-type" evidence="12">
    <location>
        <begin position="300"/>
        <end position="327"/>
    </location>
</feature>
<dbReference type="SMART" id="SM00355">
    <property type="entry name" value="ZnF_C2H2"/>
    <property type="match status" value="11"/>
</dbReference>
<feature type="domain" description="C2H2-type" evidence="12">
    <location>
        <begin position="244"/>
        <end position="271"/>
    </location>
</feature>
<dbReference type="EMBL" id="NIVC01002369">
    <property type="protein sequence ID" value="PAA58497.1"/>
    <property type="molecule type" value="Genomic_DNA"/>
</dbReference>
<keyword evidence="4" id="KW-0677">Repeat</keyword>
<comment type="similarity">
    <text evidence="2">Belongs to the krueppel C2H2-type zinc-finger protein family.</text>
</comment>
<evidence type="ECO:0000256" key="2">
    <source>
        <dbReference type="ARBA" id="ARBA00006991"/>
    </source>
</evidence>
<evidence type="ECO:0000256" key="3">
    <source>
        <dbReference type="ARBA" id="ARBA00022723"/>
    </source>
</evidence>
<evidence type="ECO:0000256" key="9">
    <source>
        <dbReference type="ARBA" id="ARBA00023242"/>
    </source>
</evidence>
<proteinExistence type="inferred from homology"/>
<feature type="domain" description="C2H2-type" evidence="12">
    <location>
        <begin position="131"/>
        <end position="159"/>
    </location>
</feature>
<evidence type="ECO:0000256" key="7">
    <source>
        <dbReference type="ARBA" id="ARBA00023015"/>
    </source>
</evidence>
<feature type="domain" description="C2H2-type" evidence="12">
    <location>
        <begin position="356"/>
        <end position="383"/>
    </location>
</feature>
<feature type="domain" description="C2H2-type" evidence="12">
    <location>
        <begin position="160"/>
        <end position="187"/>
    </location>
</feature>
<dbReference type="InterPro" id="IPR050527">
    <property type="entry name" value="Snail/Krueppel_Znf"/>
</dbReference>
<dbReference type="FunFam" id="3.30.160.60:FF:000100">
    <property type="entry name" value="Zinc finger 45-like"/>
    <property type="match status" value="1"/>
</dbReference>
<gene>
    <name evidence="13" type="ORF">BOX15_Mlig009983g1</name>
</gene>
<evidence type="ECO:0000313" key="13">
    <source>
        <dbReference type="EMBL" id="PAA58497.1"/>
    </source>
</evidence>
<keyword evidence="3" id="KW-0479">Metal-binding</keyword>
<comment type="subcellular location">
    <subcellularLocation>
        <location evidence="1">Nucleus</location>
    </subcellularLocation>
</comment>
<evidence type="ECO:0000259" key="12">
    <source>
        <dbReference type="PROSITE" id="PS50157"/>
    </source>
</evidence>
<feature type="region of interest" description="Disordered" evidence="11">
    <location>
        <begin position="1"/>
        <end position="26"/>
    </location>
</feature>
<dbReference type="FunFam" id="3.30.160.60:FF:001498">
    <property type="entry name" value="Zinc finger protein 404"/>
    <property type="match status" value="1"/>
</dbReference>
<comment type="caution">
    <text evidence="13">The sequence shown here is derived from an EMBL/GenBank/DDBJ whole genome shotgun (WGS) entry which is preliminary data.</text>
</comment>
<dbReference type="Proteomes" id="UP000215902">
    <property type="component" value="Unassembled WGS sequence"/>
</dbReference>
<evidence type="ECO:0000256" key="11">
    <source>
        <dbReference type="SAM" id="MobiDB-lite"/>
    </source>
</evidence>
<dbReference type="FunFam" id="3.30.160.60:FF:002004">
    <property type="entry name" value="Zinc finger protein 473"/>
    <property type="match status" value="1"/>
</dbReference>
<dbReference type="GO" id="GO:0005634">
    <property type="term" value="C:nucleus"/>
    <property type="evidence" value="ECO:0007669"/>
    <property type="project" value="UniProtKB-SubCell"/>
</dbReference>
<protein>
    <recommendedName>
        <fullName evidence="12">C2H2-type domain-containing protein</fullName>
    </recommendedName>
</protein>
<dbReference type="SUPFAM" id="SSF57667">
    <property type="entry name" value="beta-beta-alpha zinc fingers"/>
    <property type="match status" value="6"/>
</dbReference>
<dbReference type="GO" id="GO:0008270">
    <property type="term" value="F:zinc ion binding"/>
    <property type="evidence" value="ECO:0007669"/>
    <property type="project" value="UniProtKB-KW"/>
</dbReference>
<dbReference type="PANTHER" id="PTHR24388:SF104">
    <property type="entry name" value="AT-RICH BINDING PROTEIN-RELATED"/>
    <property type="match status" value="1"/>
</dbReference>
<dbReference type="STRING" id="282301.A0A267EC84"/>
<dbReference type="InterPro" id="IPR036236">
    <property type="entry name" value="Znf_C2H2_sf"/>
</dbReference>
<keyword evidence="8" id="KW-0804">Transcription</keyword>
<feature type="domain" description="C2H2-type" evidence="12">
    <location>
        <begin position="384"/>
        <end position="411"/>
    </location>
</feature>
<keyword evidence="5 10" id="KW-0863">Zinc-finger</keyword>
<dbReference type="AlphaFoldDB" id="A0A267EC84"/>
<dbReference type="GO" id="GO:0000981">
    <property type="term" value="F:DNA-binding transcription factor activity, RNA polymerase II-specific"/>
    <property type="evidence" value="ECO:0007669"/>
    <property type="project" value="TreeGrafter"/>
</dbReference>
<dbReference type="OrthoDB" id="40579at2759"/>
<dbReference type="PROSITE" id="PS50157">
    <property type="entry name" value="ZINC_FINGER_C2H2_2"/>
    <property type="match status" value="10"/>
</dbReference>
<dbReference type="Gene3D" id="3.30.160.60">
    <property type="entry name" value="Classic Zinc Finger"/>
    <property type="match status" value="11"/>
</dbReference>
<reference evidence="13 14" key="1">
    <citation type="submission" date="2017-06" db="EMBL/GenBank/DDBJ databases">
        <title>A platform for efficient transgenesis in Macrostomum lignano, a flatworm model organism for stem cell research.</title>
        <authorList>
            <person name="Berezikov E."/>
        </authorList>
    </citation>
    <scope>NUCLEOTIDE SEQUENCE [LARGE SCALE GENOMIC DNA]</scope>
    <source>
        <strain evidence="13">DV1</strain>
        <tissue evidence="13">Whole organism</tissue>
    </source>
</reference>
<evidence type="ECO:0000256" key="8">
    <source>
        <dbReference type="ARBA" id="ARBA00023163"/>
    </source>
</evidence>
<dbReference type="FunFam" id="3.30.160.60:FF:000557">
    <property type="entry name" value="zinc finger and SCAN domain-containing protein 29"/>
    <property type="match status" value="6"/>
</dbReference>
<feature type="domain" description="C2H2-type" evidence="12">
    <location>
        <begin position="272"/>
        <end position="299"/>
    </location>
</feature>
<dbReference type="FunFam" id="3.30.160.60:FF:000933">
    <property type="entry name" value="zinc finger protein 771"/>
    <property type="match status" value="1"/>
</dbReference>
<evidence type="ECO:0000256" key="6">
    <source>
        <dbReference type="ARBA" id="ARBA00022833"/>
    </source>
</evidence>
<evidence type="ECO:0000256" key="4">
    <source>
        <dbReference type="ARBA" id="ARBA00022737"/>
    </source>
</evidence>
<keyword evidence="7" id="KW-0805">Transcription regulation</keyword>
<dbReference type="PANTHER" id="PTHR24388">
    <property type="entry name" value="ZINC FINGER PROTEIN"/>
    <property type="match status" value="1"/>
</dbReference>
<keyword evidence="14" id="KW-1185">Reference proteome</keyword>
<name>A0A267EC84_9PLAT</name>
<dbReference type="PROSITE" id="PS00028">
    <property type="entry name" value="ZINC_FINGER_C2H2_1"/>
    <property type="match status" value="10"/>
</dbReference>
<organism evidence="13 14">
    <name type="scientific">Macrostomum lignano</name>
    <dbReference type="NCBI Taxonomy" id="282301"/>
    <lineage>
        <taxon>Eukaryota</taxon>
        <taxon>Metazoa</taxon>
        <taxon>Spiralia</taxon>
        <taxon>Lophotrochozoa</taxon>
        <taxon>Platyhelminthes</taxon>
        <taxon>Rhabditophora</taxon>
        <taxon>Macrostomorpha</taxon>
        <taxon>Macrostomida</taxon>
        <taxon>Macrostomidae</taxon>
        <taxon>Macrostomum</taxon>
    </lineage>
</organism>
<dbReference type="Pfam" id="PF00096">
    <property type="entry name" value="zf-C2H2"/>
    <property type="match status" value="10"/>
</dbReference>
<feature type="non-terminal residue" evidence="13">
    <location>
        <position position="1"/>
    </location>
</feature>
<evidence type="ECO:0000313" key="14">
    <source>
        <dbReference type="Proteomes" id="UP000215902"/>
    </source>
</evidence>
<feature type="domain" description="C2H2-type" evidence="12">
    <location>
        <begin position="188"/>
        <end position="215"/>
    </location>
</feature>
<keyword evidence="6" id="KW-0862">Zinc</keyword>
<evidence type="ECO:0000256" key="5">
    <source>
        <dbReference type="ARBA" id="ARBA00022771"/>
    </source>
</evidence>
<dbReference type="FunFam" id="3.30.160.60:FF:000446">
    <property type="entry name" value="Zinc finger protein"/>
    <property type="match status" value="1"/>
</dbReference>
<evidence type="ECO:0000256" key="1">
    <source>
        <dbReference type="ARBA" id="ARBA00004123"/>
    </source>
</evidence>
<feature type="domain" description="C2H2-type" evidence="12">
    <location>
        <begin position="216"/>
        <end position="243"/>
    </location>
</feature>
<sequence length="507" mass="55416">LGRDGPRASASPHRSQPHSSSEMRRGSVACPFCPRRFCRTRSAAAQYLHHVRSHGMGCDSEPEEVAATNSEAGRAAAVEQVESRNESAMQPCADGSSAVTKSPECESAGKTRALNSAATRQRQAQAVERAFQCNTCQKKFTRKDHLKAHISAVHMKAKPHKCKVCGKRFGFSSDLNTHSRVHTGEKPFECKVCGKRFGFSSDLNTHSRVHTGEKPFECNVCGKRFSDSSSLTKHSRLHTGEKPFECNVCGKRFSDSSSLTKHSRLHTGEKPFECNVCGKRFSDSSSLTKHSRLHTGEKPFECNVCGKRFSDSSSLTKHSRLHTGEKPFECNVCGKRFSDSSSLTKHSRLHTGEKPFECKVCGKRFNQAGSLSSHSRLHTGEKPFECMVCGKRFSDSSSLTKHSRLHTGEKPFECMVCGKRFHLRQRPASSIGISAQIAAPQFLRDAPGLCRLPLLSQAVLPHPIGSGAVLASCAVTRNGLRLGARGGGCDQLRSWQSGGGRAGRVSQ</sequence>
<evidence type="ECO:0000256" key="10">
    <source>
        <dbReference type="PROSITE-ProRule" id="PRU00042"/>
    </source>
</evidence>
<dbReference type="GO" id="GO:0000978">
    <property type="term" value="F:RNA polymerase II cis-regulatory region sequence-specific DNA binding"/>
    <property type="evidence" value="ECO:0007669"/>
    <property type="project" value="TreeGrafter"/>
</dbReference>
<dbReference type="InterPro" id="IPR013087">
    <property type="entry name" value="Znf_C2H2_type"/>
</dbReference>
<accession>A0A267EC84</accession>